<dbReference type="Gene3D" id="2.160.20.10">
    <property type="entry name" value="Single-stranded right-handed beta-helix, Pectin lyase-like"/>
    <property type="match status" value="1"/>
</dbReference>
<evidence type="ECO:0008006" key="3">
    <source>
        <dbReference type="Google" id="ProtNLM"/>
    </source>
</evidence>
<dbReference type="EMBL" id="FQUJ01000005">
    <property type="protein sequence ID" value="SHE90656.1"/>
    <property type="molecule type" value="Genomic_DNA"/>
</dbReference>
<dbReference type="STRING" id="1121942.SAMN02745148_01396"/>
<protein>
    <recommendedName>
        <fullName evidence="3">Pectate lyase superfamily protein</fullName>
    </recommendedName>
</protein>
<name>A0A1M4XBI3_9GAMM</name>
<keyword evidence="2" id="KW-1185">Reference proteome</keyword>
<dbReference type="OrthoDB" id="5461292at2"/>
<accession>A0A1M4XBI3</accession>
<evidence type="ECO:0000313" key="1">
    <source>
        <dbReference type="EMBL" id="SHE90656.1"/>
    </source>
</evidence>
<evidence type="ECO:0000313" key="2">
    <source>
        <dbReference type="Proteomes" id="UP000184346"/>
    </source>
</evidence>
<dbReference type="Proteomes" id="UP000184346">
    <property type="component" value="Unassembled WGS sequence"/>
</dbReference>
<dbReference type="SUPFAM" id="SSF51126">
    <property type="entry name" value="Pectin lyase-like"/>
    <property type="match status" value="1"/>
</dbReference>
<dbReference type="InterPro" id="IPR012334">
    <property type="entry name" value="Pectin_lyas_fold"/>
</dbReference>
<dbReference type="RefSeq" id="WP_072821134.1">
    <property type="nucleotide sequence ID" value="NZ_FQUJ01000005.1"/>
</dbReference>
<dbReference type="InterPro" id="IPR011050">
    <property type="entry name" value="Pectin_lyase_fold/virulence"/>
</dbReference>
<reference evidence="1 2" key="1">
    <citation type="submission" date="2016-11" db="EMBL/GenBank/DDBJ databases">
        <authorList>
            <person name="Jaros S."/>
            <person name="Januszkiewicz K."/>
            <person name="Wedrychowicz H."/>
        </authorList>
    </citation>
    <scope>NUCLEOTIDE SEQUENCE [LARGE SCALE GENOMIC DNA]</scope>
    <source>
        <strain evidence="1 2">DSM 19980</strain>
    </source>
</reference>
<proteinExistence type="predicted"/>
<dbReference type="AlphaFoldDB" id="A0A1M4XBI3"/>
<organism evidence="1 2">
    <name type="scientific">Modicisalibacter ilicicola DSM 19980</name>
    <dbReference type="NCBI Taxonomy" id="1121942"/>
    <lineage>
        <taxon>Bacteria</taxon>
        <taxon>Pseudomonadati</taxon>
        <taxon>Pseudomonadota</taxon>
        <taxon>Gammaproteobacteria</taxon>
        <taxon>Oceanospirillales</taxon>
        <taxon>Halomonadaceae</taxon>
        <taxon>Modicisalibacter</taxon>
    </lineage>
</organism>
<gene>
    <name evidence="1" type="ORF">SAMN02745148_01396</name>
</gene>
<sequence>MLTPYDFGAVGDGLADDTQAVNEFLAYAADHVVLDAKFLGTFRVTDTVRFRPSDPEQPFFATDDMRLRATLIVDRPAHNPGPGVEIAGVKGAVFSGKLTIRGVTGSRWPEGRHMTHGVVYGDHVRHALFDWLYVEGALLWGVQKVGKGKDAVEEIGSNSRVHHRLVYCHDCGLSARDGASKAWAGRYMAHTDNADKHGRERSRVTLAASVPPHIEDAGRSVLLIRGNVYGIAEVLDGTHLEVFPRIPRDVAPGDEVLFAIGGGIYQDSVDFSLWCYDMVDVAWCGIGWYDANSYGNAVQLMHAKKTTVAGLIGRFPDGWTHGGFIGQLYVEGGTPVRGFPTWGDTSFTFGNTKVTNPDDFYRIRANRGEEYRRDRFPGVVHKEDREE</sequence>